<dbReference type="GO" id="GO:0007062">
    <property type="term" value="P:sister chromatid cohesion"/>
    <property type="evidence" value="ECO:0007669"/>
    <property type="project" value="InterPro"/>
</dbReference>
<dbReference type="GO" id="GO:0006260">
    <property type="term" value="P:DNA replication"/>
    <property type="evidence" value="ECO:0007669"/>
    <property type="project" value="UniProtKB-UniRule"/>
</dbReference>
<dbReference type="GO" id="GO:0016887">
    <property type="term" value="F:ATP hydrolysis activity"/>
    <property type="evidence" value="ECO:0007669"/>
    <property type="project" value="InterPro"/>
</dbReference>
<keyword evidence="3 6" id="KW-0067">ATP-binding</keyword>
<dbReference type="Gene3D" id="1.20.1060.20">
    <property type="match status" value="1"/>
</dbReference>
<feature type="binding site" evidence="6">
    <location>
        <begin position="32"/>
        <end position="39"/>
    </location>
    <ligand>
        <name>ATP</name>
        <dbReference type="ChEBI" id="CHEBI:30616"/>
    </ligand>
</feature>
<feature type="domain" description="SMC hinge" evidence="8">
    <location>
        <begin position="503"/>
        <end position="615"/>
    </location>
</feature>
<dbReference type="GO" id="GO:0007059">
    <property type="term" value="P:chromosome segregation"/>
    <property type="evidence" value="ECO:0007669"/>
    <property type="project" value="UniProtKB-UniRule"/>
</dbReference>
<dbReference type="SMART" id="SM00968">
    <property type="entry name" value="SMC_hinge"/>
    <property type="match status" value="1"/>
</dbReference>
<organism evidence="9 10">
    <name type="scientific">Candidatus Neomicrothrix subdominans</name>
    <dbReference type="NCBI Taxonomy" id="2954438"/>
    <lineage>
        <taxon>Bacteria</taxon>
        <taxon>Bacillati</taxon>
        <taxon>Actinomycetota</taxon>
        <taxon>Acidimicrobiia</taxon>
        <taxon>Acidimicrobiales</taxon>
        <taxon>Microthrixaceae</taxon>
        <taxon>Candidatus Neomicrothrix</taxon>
    </lineage>
</organism>
<dbReference type="FunFam" id="3.40.50.300:FF:000984">
    <property type="entry name" value="Chromosome partition protein Smc"/>
    <property type="match status" value="1"/>
</dbReference>
<feature type="region of interest" description="Disordered" evidence="7">
    <location>
        <begin position="696"/>
        <end position="719"/>
    </location>
</feature>
<dbReference type="InterPro" id="IPR010935">
    <property type="entry name" value="SMC_hinge"/>
</dbReference>
<dbReference type="GO" id="GO:0005524">
    <property type="term" value="F:ATP binding"/>
    <property type="evidence" value="ECO:0007669"/>
    <property type="project" value="UniProtKB-UniRule"/>
</dbReference>
<dbReference type="PANTHER" id="PTHR43977">
    <property type="entry name" value="STRUCTURAL MAINTENANCE OF CHROMOSOMES PROTEIN 3"/>
    <property type="match status" value="1"/>
</dbReference>
<dbReference type="Proteomes" id="UP000727993">
    <property type="component" value="Unassembled WGS sequence"/>
</dbReference>
<gene>
    <name evidence="6 9" type="primary">smc</name>
    <name evidence="9" type="ORF">IPN02_18280</name>
</gene>
<comment type="domain">
    <text evidence="6">Contains large globular domains required for ATP hydrolysis at each terminus and a third globular domain forming a flexible hinge near the middle of the molecule. These domains are separated by coiled-coil structures.</text>
</comment>
<comment type="caution">
    <text evidence="9">The sequence shown here is derived from an EMBL/GenBank/DDBJ whole genome shotgun (WGS) entry which is preliminary data.</text>
</comment>
<dbReference type="NCBIfam" id="TIGR02168">
    <property type="entry name" value="SMC_prok_B"/>
    <property type="match status" value="1"/>
</dbReference>
<comment type="similarity">
    <text evidence="6">Belongs to the SMC family.</text>
</comment>
<protein>
    <recommendedName>
        <fullName evidence="6">Chromosome partition protein Smc</fullName>
    </recommendedName>
</protein>
<keyword evidence="5 6" id="KW-0238">DNA-binding</keyword>
<evidence type="ECO:0000313" key="9">
    <source>
        <dbReference type="EMBL" id="MBK9298734.1"/>
    </source>
</evidence>
<dbReference type="SUPFAM" id="SSF75553">
    <property type="entry name" value="Smc hinge domain"/>
    <property type="match status" value="1"/>
</dbReference>
<dbReference type="InterPro" id="IPR027417">
    <property type="entry name" value="P-loop_NTPase"/>
</dbReference>
<dbReference type="GO" id="GO:0030261">
    <property type="term" value="P:chromosome condensation"/>
    <property type="evidence" value="ECO:0007669"/>
    <property type="project" value="InterPro"/>
</dbReference>
<dbReference type="AlphaFoldDB" id="A0A936NFK6"/>
<comment type="function">
    <text evidence="6">Required for chromosome condensation and partitioning.</text>
</comment>
<evidence type="ECO:0000256" key="5">
    <source>
        <dbReference type="ARBA" id="ARBA00023125"/>
    </source>
</evidence>
<comment type="subunit">
    <text evidence="6">Homodimer.</text>
</comment>
<evidence type="ECO:0000256" key="2">
    <source>
        <dbReference type="ARBA" id="ARBA00022741"/>
    </source>
</evidence>
<dbReference type="InterPro" id="IPR003395">
    <property type="entry name" value="RecF/RecN/SMC_N"/>
</dbReference>
<feature type="compositionally biased region" description="Basic and acidic residues" evidence="7">
    <location>
        <begin position="696"/>
        <end position="712"/>
    </location>
</feature>
<feature type="coiled-coil region" evidence="6">
    <location>
        <begin position="255"/>
        <end position="315"/>
    </location>
</feature>
<evidence type="ECO:0000256" key="6">
    <source>
        <dbReference type="HAMAP-Rule" id="MF_01894"/>
    </source>
</evidence>
<feature type="compositionally biased region" description="Basic and acidic residues" evidence="7">
    <location>
        <begin position="877"/>
        <end position="899"/>
    </location>
</feature>
<feature type="coiled-coil region" evidence="6">
    <location>
        <begin position="167"/>
        <end position="215"/>
    </location>
</feature>
<feature type="region of interest" description="Disordered" evidence="7">
    <location>
        <begin position="864"/>
        <end position="899"/>
    </location>
</feature>
<dbReference type="Pfam" id="PF02463">
    <property type="entry name" value="SMC_N"/>
    <property type="match status" value="1"/>
</dbReference>
<dbReference type="InterPro" id="IPR011890">
    <property type="entry name" value="SMC_prok"/>
</dbReference>
<dbReference type="InterPro" id="IPR024704">
    <property type="entry name" value="SMC"/>
</dbReference>
<dbReference type="EMBL" id="JADJZA010000010">
    <property type="protein sequence ID" value="MBK9298734.1"/>
    <property type="molecule type" value="Genomic_DNA"/>
</dbReference>
<keyword evidence="4 6" id="KW-0175">Coiled coil</keyword>
<dbReference type="GO" id="GO:0005694">
    <property type="term" value="C:chromosome"/>
    <property type="evidence" value="ECO:0007669"/>
    <property type="project" value="InterPro"/>
</dbReference>
<proteinExistence type="inferred from homology"/>
<evidence type="ECO:0000256" key="4">
    <source>
        <dbReference type="ARBA" id="ARBA00023054"/>
    </source>
</evidence>
<feature type="coiled-coil region" evidence="6">
    <location>
        <begin position="392"/>
        <end position="472"/>
    </location>
</feature>
<name>A0A936NFK6_9ACTN</name>
<keyword evidence="1 6" id="KW-0963">Cytoplasm</keyword>
<evidence type="ECO:0000256" key="1">
    <source>
        <dbReference type="ARBA" id="ARBA00022490"/>
    </source>
</evidence>
<accession>A0A936NFK6</accession>
<evidence type="ECO:0000313" key="10">
    <source>
        <dbReference type="Proteomes" id="UP000727993"/>
    </source>
</evidence>
<sequence length="1157" mass="124391">MFLKSLQLKGFKSFADSTTLVMEPGVTVVVGPNGSGKSNVVDAIGWVLGAQAPSAVRSAKMDDVIFAGADNRSALGRAEVSLTIDNSAGMLPIEFAEVTIKRVLFRSGDSEYSINGATCRLLDIQDLLSDSGVGRQQHVIISQGQIDAVLNAKAEDRRAIIEEAAGILKHRRRKERAERRLASTEANLTRVSDLLREVRRQLRPLERQAEAARRHGDLTAELSALRIHLLGKRLAGLRRQLAERAADGAAMRTEDQRLRAALADLDARVVAAEAELAASGEADHSGWLTRYEALRERARGQGALLAERRRNLERERESFIDEGVIAALEAEGAQLDLDIAGVDTATHALEDADDEWRRAEQALSVARADFEATWGDGVPKPSGDAAGVRGELAALGRAIDAQERDAQRLTSRREQLTQRRLRLAEEIATAEAQLALGEADHDAAVVAAEADRDAARSALAKADEAARDAANERAGWTARSKALAQALDAARSRAGAERIAQVEGYIGTLLDVIEVDAGWEAAFEAAAGDSLSSVVMADPAAARRALDALSADGGAGAVLALGAAPGGDHDSVIATTSSVRSHVRAGSQAAGRGVDALLDALLGGAVCVDGGWRVAADVALAHPGRVVVTRDGDRFGVSGWRIGTSTTEATGAALEEAEGHAERTQAVDEQAKAALVAARTSASEADAVLRDAERARDRAKAARTSAEREAERATAAASEADAELVRLDAEAAELAERSQADAARRLELERALPALEAEEAHLAERERAMGEARARLDERAGATAALRRELEVRAAGVEERRRMLTDRRVSVRDRLERNRAEAEAAAERRVELDARAEATERLAVFVAKRLAVVETDLVGVREARRQQSEQARAVTGELERLRSERSSTERSLNELGERRHQAEVADAELRLRLETLTEQARTELDVEPEVAEAAPAPELPEGISGAEQLRVLERELRLMGPINPLAVAEFAELSERHEFLGAQLEDVRSSRRELSKIIKAVDDEIVSVFAAAYADVAGHFEALFSTLFPGGEGSLSLTDPHDLLNTGIELKARPSGKNVRKLSLLSGGERSLTALAYLFAVFRSRPSPFYVMDEVEAALDDVNLLRFLDLIAEFRDAAQLIIVSHQKRTMEAADVLYGVTMEPGGSSKVLSEKRSAS</sequence>
<dbReference type="PIRSF" id="PIRSF005719">
    <property type="entry name" value="SMC"/>
    <property type="match status" value="1"/>
</dbReference>
<dbReference type="SUPFAM" id="SSF52540">
    <property type="entry name" value="P-loop containing nucleoside triphosphate hydrolases"/>
    <property type="match status" value="1"/>
</dbReference>
<reference evidence="9 10" key="1">
    <citation type="submission" date="2020-10" db="EMBL/GenBank/DDBJ databases">
        <title>Connecting structure to function with the recovery of over 1000 high-quality activated sludge metagenome-assembled genomes encoding full-length rRNA genes using long-read sequencing.</title>
        <authorList>
            <person name="Singleton C.M."/>
            <person name="Petriglieri F."/>
            <person name="Kristensen J.M."/>
            <person name="Kirkegaard R.H."/>
            <person name="Michaelsen T.Y."/>
            <person name="Andersen M.H."/>
            <person name="Karst S.M."/>
            <person name="Dueholm M.S."/>
            <person name="Nielsen P.H."/>
            <person name="Albertsen M."/>
        </authorList>
    </citation>
    <scope>NUCLEOTIDE SEQUENCE [LARGE SCALE GENOMIC DNA]</scope>
    <source>
        <strain evidence="9">Lyne_18-Q3-R50-59_MAXAC.006</strain>
    </source>
</reference>
<dbReference type="Pfam" id="PF06470">
    <property type="entry name" value="SMC_hinge"/>
    <property type="match status" value="1"/>
</dbReference>
<evidence type="ECO:0000256" key="7">
    <source>
        <dbReference type="SAM" id="MobiDB-lite"/>
    </source>
</evidence>
<dbReference type="HAMAP" id="MF_01894">
    <property type="entry name" value="Smc_prok"/>
    <property type="match status" value="1"/>
</dbReference>
<evidence type="ECO:0000256" key="3">
    <source>
        <dbReference type="ARBA" id="ARBA00022840"/>
    </source>
</evidence>
<dbReference type="GO" id="GO:0005737">
    <property type="term" value="C:cytoplasm"/>
    <property type="evidence" value="ECO:0007669"/>
    <property type="project" value="UniProtKB-SubCell"/>
</dbReference>
<evidence type="ECO:0000259" key="8">
    <source>
        <dbReference type="SMART" id="SM00968"/>
    </source>
</evidence>
<keyword evidence="2 6" id="KW-0547">Nucleotide-binding</keyword>
<dbReference type="Gene3D" id="3.40.50.300">
    <property type="entry name" value="P-loop containing nucleotide triphosphate hydrolases"/>
    <property type="match status" value="2"/>
</dbReference>
<dbReference type="GO" id="GO:0003677">
    <property type="term" value="F:DNA binding"/>
    <property type="evidence" value="ECO:0007669"/>
    <property type="project" value="UniProtKB-UniRule"/>
</dbReference>
<dbReference type="InterPro" id="IPR036277">
    <property type="entry name" value="SMC_hinge_sf"/>
</dbReference>
<comment type="subcellular location">
    <subcellularLocation>
        <location evidence="6">Cytoplasm</location>
    </subcellularLocation>
</comment>